<dbReference type="InterPro" id="IPR050390">
    <property type="entry name" value="C5-Methyltransferase"/>
</dbReference>
<keyword evidence="2 6" id="KW-0489">Methyltransferase</keyword>
<name>A0AA97FEF6_9EURY</name>
<dbReference type="NCBIfam" id="TIGR00675">
    <property type="entry name" value="dcm"/>
    <property type="match status" value="1"/>
</dbReference>
<proteinExistence type="inferred from homology"/>
<dbReference type="PANTHER" id="PTHR10629">
    <property type="entry name" value="CYTOSINE-SPECIFIC METHYLTRANSFERASE"/>
    <property type="match status" value="1"/>
</dbReference>
<dbReference type="PROSITE" id="PS51679">
    <property type="entry name" value="SAM_MT_C5"/>
    <property type="match status" value="1"/>
</dbReference>
<dbReference type="GO" id="GO:0003886">
    <property type="term" value="F:DNA (cytosine-5-)-methyltransferase activity"/>
    <property type="evidence" value="ECO:0007669"/>
    <property type="project" value="UniProtKB-EC"/>
</dbReference>
<dbReference type="InterPro" id="IPR001525">
    <property type="entry name" value="C5_MeTfrase"/>
</dbReference>
<evidence type="ECO:0000256" key="1">
    <source>
        <dbReference type="ARBA" id="ARBA00011975"/>
    </source>
</evidence>
<dbReference type="Proteomes" id="UP001301797">
    <property type="component" value="Chromosome"/>
</dbReference>
<dbReference type="EC" id="2.1.1.37" evidence="1"/>
<evidence type="ECO:0000256" key="5">
    <source>
        <dbReference type="RuleBase" id="RU000416"/>
    </source>
</evidence>
<evidence type="ECO:0000256" key="3">
    <source>
        <dbReference type="ARBA" id="ARBA00022679"/>
    </source>
</evidence>
<dbReference type="InterPro" id="IPR018117">
    <property type="entry name" value="C5_DNA_meth_AS"/>
</dbReference>
<dbReference type="Pfam" id="PF00145">
    <property type="entry name" value="DNA_methylase"/>
    <property type="match status" value="2"/>
</dbReference>
<evidence type="ECO:0000313" key="6">
    <source>
        <dbReference type="EMBL" id="WOF17337.1"/>
    </source>
</evidence>
<keyword evidence="4" id="KW-0949">S-adenosyl-L-methionine</keyword>
<comment type="similarity">
    <text evidence="5">Belongs to the class I-like SAM-binding methyltransferase superfamily. C5-methyltransferase family.</text>
</comment>
<dbReference type="GO" id="GO:0032259">
    <property type="term" value="P:methylation"/>
    <property type="evidence" value="ECO:0007669"/>
    <property type="project" value="UniProtKB-KW"/>
</dbReference>
<evidence type="ECO:0000313" key="7">
    <source>
        <dbReference type="Proteomes" id="UP001301797"/>
    </source>
</evidence>
<dbReference type="PROSITE" id="PS00094">
    <property type="entry name" value="C5_MTASE_1"/>
    <property type="match status" value="1"/>
</dbReference>
<protein>
    <recommendedName>
        <fullName evidence="1">DNA (cytosine-5-)-methyltransferase</fullName>
        <ecNumber evidence="1">2.1.1.37</ecNumber>
    </recommendedName>
</protein>
<dbReference type="InterPro" id="IPR029063">
    <property type="entry name" value="SAM-dependent_MTases_sf"/>
</dbReference>
<dbReference type="EMBL" id="CP043875">
    <property type="protein sequence ID" value="WOF17337.1"/>
    <property type="molecule type" value="Genomic_DNA"/>
</dbReference>
<dbReference type="AlphaFoldDB" id="A0AA97FEF6"/>
<dbReference type="KEGG" id="mefw:F1737_08810"/>
<dbReference type="Gene3D" id="3.90.120.10">
    <property type="entry name" value="DNA Methylase, subunit A, domain 2"/>
    <property type="match status" value="1"/>
</dbReference>
<dbReference type="PROSITE" id="PS00095">
    <property type="entry name" value="C5_MTASE_2"/>
    <property type="match status" value="1"/>
</dbReference>
<evidence type="ECO:0000256" key="2">
    <source>
        <dbReference type="ARBA" id="ARBA00022603"/>
    </source>
</evidence>
<dbReference type="PRINTS" id="PR00105">
    <property type="entry name" value="C5METTRFRASE"/>
</dbReference>
<organism evidence="6 7">
    <name type="scientific">Methanochimaera problematica</name>
    <dbReference type="NCBI Taxonomy" id="2609417"/>
    <lineage>
        <taxon>Archaea</taxon>
        <taxon>Methanobacteriati</taxon>
        <taxon>Methanobacteriota</taxon>
        <taxon>Stenosarchaea group</taxon>
        <taxon>Methanomicrobia</taxon>
        <taxon>Methanomicrobiales</taxon>
        <taxon>Methanomicrobiaceae</taxon>
        <taxon>Methanochimaera</taxon>
    </lineage>
</organism>
<dbReference type="Gene3D" id="3.40.50.150">
    <property type="entry name" value="Vaccinia Virus protein VP39"/>
    <property type="match status" value="1"/>
</dbReference>
<keyword evidence="7" id="KW-1185">Reference proteome</keyword>
<sequence length="442" mass="51048">MTKPYIALDMFSGAGGLTEGFIRQGFEFAGHIEMNEDACKTLETRLIYHELMRSGNKKIYGDYYRGIISRDEFIKCAKDCGAGEDLIINEAISDETELEIKKKIKKYLRDNFNGKKTVDVIIGGPPCQAYSMARRGKENKAEKDDPRNFLYEHYISFLKKFKPDFFVFENVPGIRTAKNGTILKDIFNKCDEAGYNIDADTLTASNFGVLQNRKRIIIIGWKKNCKTCFYPKFEEKKPTGHVWNILSNLPKLQADKSNKELRGTDEFQPYPEGVSLKYLKKNKLKGNFGGIRHHEARMHNDRDREIYREAINQWNNGKVRLNYNNLPEKLKTHRFRSGFVDRFKVVDGRGYSHSVIAHIAKDGHYFIHPDIEQARSLTVREVARLQSFPDDYYFEGNRGAKYTQIGNAVPPLMADGIAKEIKKMIDAERERNHPEERTKAEI</sequence>
<evidence type="ECO:0000256" key="4">
    <source>
        <dbReference type="ARBA" id="ARBA00022691"/>
    </source>
</evidence>
<dbReference type="SUPFAM" id="SSF53335">
    <property type="entry name" value="S-adenosyl-L-methionine-dependent methyltransferases"/>
    <property type="match status" value="1"/>
</dbReference>
<gene>
    <name evidence="6" type="ORF">F1737_08810</name>
</gene>
<dbReference type="InterPro" id="IPR031303">
    <property type="entry name" value="C5_meth_CS"/>
</dbReference>
<keyword evidence="3" id="KW-0808">Transferase</keyword>
<dbReference type="PANTHER" id="PTHR10629:SF52">
    <property type="entry name" value="DNA (CYTOSINE-5)-METHYLTRANSFERASE 1"/>
    <property type="match status" value="1"/>
</dbReference>
<accession>A0AA97FEF6</accession>
<reference evidence="6 7" key="1">
    <citation type="submission" date="2019-09" db="EMBL/GenBank/DDBJ databases">
        <title>The complete genome of Methanoplanus sp. FWC-SCC4.</title>
        <authorList>
            <person name="Chen S.-C."/>
            <person name="Zhou Y.-Z."/>
            <person name="Lai M.-C."/>
        </authorList>
    </citation>
    <scope>NUCLEOTIDE SEQUENCE [LARGE SCALE GENOMIC DNA]</scope>
    <source>
        <strain evidence="6 7">FWC-SCC4</strain>
    </source>
</reference>